<evidence type="ECO:0000259" key="2">
    <source>
        <dbReference type="Pfam" id="PF01243"/>
    </source>
</evidence>
<sequence>MTDDRSRSIGGARDAGSDAADRMPAARALAEGILEDLRYVVLATSDASGAPWASPVYFAHRGLEELFWVSRPTSTHSVNVTQRPDVGLVVFDSRIAVGEGRGVYARALVDVPEGDERVAALDAYSRRSEVDGAGVWTTERLRDNRFGLYRARTTEVSVLTGDGPDIRLVLPS</sequence>
<dbReference type="InterPro" id="IPR011576">
    <property type="entry name" value="Pyridox_Oxase_N"/>
</dbReference>
<protein>
    <submittedName>
        <fullName evidence="3">Uncharacterized conserved protein YhbP, UPF0306 family</fullName>
    </submittedName>
</protein>
<dbReference type="Gene3D" id="2.30.110.10">
    <property type="entry name" value="Electron Transport, Fmn-binding Protein, Chain A"/>
    <property type="match status" value="1"/>
</dbReference>
<dbReference type="STRING" id="443156.SAMN04489867_0597"/>
<dbReference type="SUPFAM" id="SSF50475">
    <property type="entry name" value="FMN-binding split barrel"/>
    <property type="match status" value="1"/>
</dbReference>
<evidence type="ECO:0000256" key="1">
    <source>
        <dbReference type="SAM" id="MobiDB-lite"/>
    </source>
</evidence>
<dbReference type="OrthoDB" id="9788889at2"/>
<dbReference type="Proteomes" id="UP000199077">
    <property type="component" value="Chromosome I"/>
</dbReference>
<dbReference type="EMBL" id="LT629711">
    <property type="protein sequence ID" value="SDO79260.1"/>
    <property type="molecule type" value="Genomic_DNA"/>
</dbReference>
<proteinExistence type="predicted"/>
<dbReference type="Pfam" id="PF01243">
    <property type="entry name" value="PNPOx_N"/>
    <property type="match status" value="1"/>
</dbReference>
<reference evidence="4" key="1">
    <citation type="submission" date="2016-10" db="EMBL/GenBank/DDBJ databases">
        <authorList>
            <person name="Varghese N."/>
            <person name="Submissions S."/>
        </authorList>
    </citation>
    <scope>NUCLEOTIDE SEQUENCE [LARGE SCALE GENOMIC DNA]</scope>
    <source>
        <strain evidence="4">DSM 22329</strain>
    </source>
</reference>
<dbReference type="RefSeq" id="WP_091781251.1">
    <property type="nucleotide sequence ID" value="NZ_LT629711.1"/>
</dbReference>
<evidence type="ECO:0000313" key="3">
    <source>
        <dbReference type="EMBL" id="SDO79260.1"/>
    </source>
</evidence>
<keyword evidence="4" id="KW-1185">Reference proteome</keyword>
<dbReference type="InterPro" id="IPR012349">
    <property type="entry name" value="Split_barrel_FMN-bd"/>
</dbReference>
<dbReference type="AlphaFoldDB" id="A0A1H0MGJ6"/>
<gene>
    <name evidence="3" type="ORF">SAMN04489867_0597</name>
</gene>
<evidence type="ECO:0000313" key="4">
    <source>
        <dbReference type="Proteomes" id="UP000199077"/>
    </source>
</evidence>
<organism evidence="3 4">
    <name type="scientific">Pedococcus dokdonensis</name>
    <dbReference type="NCBI Taxonomy" id="443156"/>
    <lineage>
        <taxon>Bacteria</taxon>
        <taxon>Bacillati</taxon>
        <taxon>Actinomycetota</taxon>
        <taxon>Actinomycetes</taxon>
        <taxon>Micrococcales</taxon>
        <taxon>Intrasporangiaceae</taxon>
        <taxon>Pedococcus</taxon>
    </lineage>
</organism>
<feature type="region of interest" description="Disordered" evidence="1">
    <location>
        <begin position="1"/>
        <end position="21"/>
    </location>
</feature>
<name>A0A1H0MGJ6_9MICO</name>
<feature type="domain" description="Pyridoxamine 5'-phosphate oxidase N-terminal" evidence="2">
    <location>
        <begin position="32"/>
        <end position="103"/>
    </location>
</feature>
<accession>A0A1H0MGJ6</accession>